<dbReference type="GO" id="GO:0003677">
    <property type="term" value="F:DNA binding"/>
    <property type="evidence" value="ECO:0007669"/>
    <property type="project" value="UniProtKB-KW"/>
</dbReference>
<keyword evidence="4" id="KW-1185">Reference proteome</keyword>
<dbReference type="Gene3D" id="1.10.10.60">
    <property type="entry name" value="Homeodomain-like"/>
    <property type="match status" value="1"/>
</dbReference>
<evidence type="ECO:0000313" key="3">
    <source>
        <dbReference type="EMBL" id="KAK9717229.1"/>
    </source>
</evidence>
<name>A0AAW1KGL9_POPJA</name>
<feature type="domain" description="HTH psq-type" evidence="2">
    <location>
        <begin position="16"/>
        <end position="54"/>
    </location>
</feature>
<organism evidence="3 4">
    <name type="scientific">Popillia japonica</name>
    <name type="common">Japanese beetle</name>
    <dbReference type="NCBI Taxonomy" id="7064"/>
    <lineage>
        <taxon>Eukaryota</taxon>
        <taxon>Metazoa</taxon>
        <taxon>Ecdysozoa</taxon>
        <taxon>Arthropoda</taxon>
        <taxon>Hexapoda</taxon>
        <taxon>Insecta</taxon>
        <taxon>Pterygota</taxon>
        <taxon>Neoptera</taxon>
        <taxon>Endopterygota</taxon>
        <taxon>Coleoptera</taxon>
        <taxon>Polyphaga</taxon>
        <taxon>Scarabaeiformia</taxon>
        <taxon>Scarabaeidae</taxon>
        <taxon>Rutelinae</taxon>
        <taxon>Popillia</taxon>
    </lineage>
</organism>
<dbReference type="Pfam" id="PF05225">
    <property type="entry name" value="HTH_psq"/>
    <property type="match status" value="1"/>
</dbReference>
<dbReference type="EMBL" id="JASPKY010000245">
    <property type="protein sequence ID" value="KAK9717229.1"/>
    <property type="molecule type" value="Genomic_DNA"/>
</dbReference>
<dbReference type="AlphaFoldDB" id="A0AAW1KGL9"/>
<reference evidence="3 4" key="1">
    <citation type="journal article" date="2024" name="BMC Genomics">
        <title>De novo assembly and annotation of Popillia japonica's genome with initial clues to its potential as an invasive pest.</title>
        <authorList>
            <person name="Cucini C."/>
            <person name="Boschi S."/>
            <person name="Funari R."/>
            <person name="Cardaioli E."/>
            <person name="Iannotti N."/>
            <person name="Marturano G."/>
            <person name="Paoli F."/>
            <person name="Bruttini M."/>
            <person name="Carapelli A."/>
            <person name="Frati F."/>
            <person name="Nardi F."/>
        </authorList>
    </citation>
    <scope>NUCLEOTIDE SEQUENCE [LARGE SCALE GENOMIC DNA]</scope>
    <source>
        <strain evidence="3">DMR45628</strain>
    </source>
</reference>
<dbReference type="Proteomes" id="UP001458880">
    <property type="component" value="Unassembled WGS sequence"/>
</dbReference>
<dbReference type="InterPro" id="IPR009057">
    <property type="entry name" value="Homeodomain-like_sf"/>
</dbReference>
<proteinExistence type="predicted"/>
<comment type="subcellular location">
    <subcellularLocation>
        <location evidence="1">Nucleus</location>
    </subcellularLocation>
</comment>
<sequence>MAPPKPALRRQSWSTENMQRAINAVVSKHMGWLKASQTFNVPKNTLRRRVEGKNNILKGSETGFLGGVLPVFSPEVESKIVEHLKTWEAPFFGLTPTDLKKTGLSAC</sequence>
<keyword evidence="3" id="KW-0238">DNA-binding</keyword>
<evidence type="ECO:0000313" key="4">
    <source>
        <dbReference type="Proteomes" id="UP001458880"/>
    </source>
</evidence>
<dbReference type="SUPFAM" id="SSF46689">
    <property type="entry name" value="Homeodomain-like"/>
    <property type="match status" value="1"/>
</dbReference>
<protein>
    <submittedName>
        <fullName evidence="3">CENP-B N-terminal DNA-binding domain</fullName>
    </submittedName>
</protein>
<comment type="caution">
    <text evidence="3">The sequence shown here is derived from an EMBL/GenBank/DDBJ whole genome shotgun (WGS) entry which is preliminary data.</text>
</comment>
<dbReference type="GO" id="GO:0005634">
    <property type="term" value="C:nucleus"/>
    <property type="evidence" value="ECO:0007669"/>
    <property type="project" value="UniProtKB-SubCell"/>
</dbReference>
<dbReference type="InterPro" id="IPR007889">
    <property type="entry name" value="HTH_Psq"/>
</dbReference>
<accession>A0AAW1KGL9</accession>
<gene>
    <name evidence="3" type="ORF">QE152_g24284</name>
</gene>
<evidence type="ECO:0000259" key="2">
    <source>
        <dbReference type="Pfam" id="PF05225"/>
    </source>
</evidence>
<evidence type="ECO:0000256" key="1">
    <source>
        <dbReference type="ARBA" id="ARBA00004123"/>
    </source>
</evidence>